<keyword evidence="9" id="KW-0614">Plasmid</keyword>
<proteinExistence type="inferred from homology"/>
<dbReference type="KEGG" id="marz:MARA_01300"/>
<feature type="transmembrane region" description="Helical" evidence="8">
    <location>
        <begin position="361"/>
        <end position="378"/>
    </location>
</feature>
<name>A0A7I7RR48_9MYCO</name>
<dbReference type="PROSITE" id="PS50283">
    <property type="entry name" value="NA_SOLUT_SYMP_3"/>
    <property type="match status" value="1"/>
</dbReference>
<feature type="transmembrane region" description="Helical" evidence="8">
    <location>
        <begin position="187"/>
        <end position="213"/>
    </location>
</feature>
<reference evidence="9 10" key="1">
    <citation type="journal article" date="2019" name="Emerg. Microbes Infect.">
        <title>Comprehensive subspecies identification of 175 nontuberculous mycobacteria species based on 7547 genomic profiles.</title>
        <authorList>
            <person name="Matsumoto Y."/>
            <person name="Kinjo T."/>
            <person name="Motooka D."/>
            <person name="Nabeya D."/>
            <person name="Jung N."/>
            <person name="Uechi K."/>
            <person name="Horii T."/>
            <person name="Iida T."/>
            <person name="Fujita J."/>
            <person name="Nakamura S."/>
        </authorList>
    </citation>
    <scope>NUCLEOTIDE SEQUENCE [LARGE SCALE GENOMIC DNA]</scope>
    <source>
        <strain evidence="9 10">JCM 18538</strain>
        <plasmid evidence="9">pJCM18538</plasmid>
    </source>
</reference>
<dbReference type="RefSeq" id="WP_163916238.1">
    <property type="nucleotide sequence ID" value="NZ_AP022592.1"/>
</dbReference>
<feature type="transmembrane region" description="Helical" evidence="8">
    <location>
        <begin position="6"/>
        <end position="23"/>
    </location>
</feature>
<dbReference type="InterPro" id="IPR050277">
    <property type="entry name" value="Sodium:Solute_Symporter"/>
</dbReference>
<gene>
    <name evidence="9" type="ORF">MARA_01300</name>
</gene>
<dbReference type="CDD" id="cd10322">
    <property type="entry name" value="SLC5sbd"/>
    <property type="match status" value="1"/>
</dbReference>
<evidence type="ECO:0000256" key="2">
    <source>
        <dbReference type="ARBA" id="ARBA00006434"/>
    </source>
</evidence>
<dbReference type="EMBL" id="AP022592">
    <property type="protein sequence ID" value="BBY46700.1"/>
    <property type="molecule type" value="Genomic_DNA"/>
</dbReference>
<keyword evidence="4 8" id="KW-0812">Transmembrane</keyword>
<keyword evidence="10" id="KW-1185">Reference proteome</keyword>
<evidence type="ECO:0000313" key="10">
    <source>
        <dbReference type="Proteomes" id="UP000467428"/>
    </source>
</evidence>
<feature type="transmembrane region" description="Helical" evidence="8">
    <location>
        <begin position="415"/>
        <end position="433"/>
    </location>
</feature>
<dbReference type="PANTHER" id="PTHR48086">
    <property type="entry name" value="SODIUM/PROLINE SYMPORTER-RELATED"/>
    <property type="match status" value="1"/>
</dbReference>
<evidence type="ECO:0000256" key="6">
    <source>
        <dbReference type="ARBA" id="ARBA00023136"/>
    </source>
</evidence>
<feature type="transmembrane region" description="Helical" evidence="8">
    <location>
        <begin position="439"/>
        <end position="462"/>
    </location>
</feature>
<dbReference type="AlphaFoldDB" id="A0A7I7RR48"/>
<dbReference type="GO" id="GO:0005886">
    <property type="term" value="C:plasma membrane"/>
    <property type="evidence" value="ECO:0007669"/>
    <property type="project" value="TreeGrafter"/>
</dbReference>
<dbReference type="GO" id="GO:0022857">
    <property type="term" value="F:transmembrane transporter activity"/>
    <property type="evidence" value="ECO:0007669"/>
    <property type="project" value="InterPro"/>
</dbReference>
<organism evidence="9 10">
    <name type="scientific">Mycolicibacterium arabiense</name>
    <dbReference type="NCBI Taxonomy" id="1286181"/>
    <lineage>
        <taxon>Bacteria</taxon>
        <taxon>Bacillati</taxon>
        <taxon>Actinomycetota</taxon>
        <taxon>Actinomycetes</taxon>
        <taxon>Mycobacteriales</taxon>
        <taxon>Mycobacteriaceae</taxon>
        <taxon>Mycolicibacterium</taxon>
    </lineage>
</organism>
<dbReference type="Proteomes" id="UP000467428">
    <property type="component" value="Plasmid pJCM18538"/>
</dbReference>
<dbReference type="Gene3D" id="1.20.1730.10">
    <property type="entry name" value="Sodium/glucose cotransporter"/>
    <property type="match status" value="1"/>
</dbReference>
<comment type="similarity">
    <text evidence="2 7">Belongs to the sodium:solute symporter (SSF) (TC 2.A.21) family.</text>
</comment>
<dbReference type="PANTHER" id="PTHR48086:SF8">
    <property type="entry name" value="MONOCARBOXYLIC ACID PERMEASE"/>
    <property type="match status" value="1"/>
</dbReference>
<feature type="transmembrane region" description="Helical" evidence="8">
    <location>
        <begin position="154"/>
        <end position="175"/>
    </location>
</feature>
<keyword evidence="6 8" id="KW-0472">Membrane</keyword>
<keyword evidence="5 8" id="KW-1133">Transmembrane helix</keyword>
<accession>A0A7I7RR48</accession>
<evidence type="ECO:0000313" key="9">
    <source>
        <dbReference type="EMBL" id="BBY46700.1"/>
    </source>
</evidence>
<evidence type="ECO:0000256" key="7">
    <source>
        <dbReference type="RuleBase" id="RU362091"/>
    </source>
</evidence>
<geneLocation type="plasmid" evidence="9">
    <name>pJCM18538</name>
</geneLocation>
<feature type="transmembrane region" description="Helical" evidence="8">
    <location>
        <begin position="276"/>
        <end position="296"/>
    </location>
</feature>
<feature type="transmembrane region" description="Helical" evidence="8">
    <location>
        <begin position="233"/>
        <end position="255"/>
    </location>
</feature>
<feature type="transmembrane region" description="Helical" evidence="8">
    <location>
        <begin position="72"/>
        <end position="94"/>
    </location>
</feature>
<feature type="transmembrane region" description="Helical" evidence="8">
    <location>
        <begin position="316"/>
        <end position="340"/>
    </location>
</feature>
<evidence type="ECO:0000256" key="8">
    <source>
        <dbReference type="SAM" id="Phobius"/>
    </source>
</evidence>
<comment type="subcellular location">
    <subcellularLocation>
        <location evidence="1">Membrane</location>
        <topology evidence="1">Multi-pass membrane protein</topology>
    </subcellularLocation>
</comment>
<dbReference type="InterPro" id="IPR001734">
    <property type="entry name" value="Na/solute_symporter"/>
</dbReference>
<protein>
    <submittedName>
        <fullName evidence="9">Sodium:solute symporter</fullName>
    </submittedName>
</protein>
<evidence type="ECO:0000256" key="4">
    <source>
        <dbReference type="ARBA" id="ARBA00022692"/>
    </source>
</evidence>
<evidence type="ECO:0000256" key="5">
    <source>
        <dbReference type="ARBA" id="ARBA00022989"/>
    </source>
</evidence>
<keyword evidence="3" id="KW-0813">Transport</keyword>
<evidence type="ECO:0000256" key="3">
    <source>
        <dbReference type="ARBA" id="ARBA00022448"/>
    </source>
</evidence>
<dbReference type="Pfam" id="PF00474">
    <property type="entry name" value="SSF"/>
    <property type="match status" value="1"/>
</dbReference>
<feature type="transmembrane region" description="Helical" evidence="8">
    <location>
        <begin position="44"/>
        <end position="66"/>
    </location>
</feature>
<sequence>MIPTATIVGILALAAIGVAARRGTRGSNMAEWAVGGRRLGAVAIWFLQAGELFTTFAFLGLAGLAFTGGVAGLYAVVYGTVGNVVLFFLCGRLWTLGRERGYLTQGDFLEDRFTSRALGTTSAVLGVLFVMPYLQLQITGLGLVVALATGDSHAGSVSMILGTVLVVAFVLAAGIRGVAATSYAKDTAMVFALVLLVVAVPAHFAGGVSGIFHSLNALHPDRLSIHAGPNDRTWFITSVLVSAIGGACMTLPHAWPAVLSARDPKALRRNFSYIPLYSLCLLLPMIVGFAAILRLAPTSDSNGALLTLSRQVLPDWMTGVVVVAATATAMVPTAGILIAISTLTARNIIRVRGERAQLRTNYAVVVAACALALGLGSARPDLLANLLLLTYSGLVQLAPANMIGLTRVRLRVGSIPVLWGLAVGEIVVVWFTFVDTAVLGTFNVGLIGLLANLAVTSLATLIRRNPTSPSERRESVADPR</sequence>
<evidence type="ECO:0000256" key="1">
    <source>
        <dbReference type="ARBA" id="ARBA00004141"/>
    </source>
</evidence>
<feature type="transmembrane region" description="Helical" evidence="8">
    <location>
        <begin position="384"/>
        <end position="403"/>
    </location>
</feature>
<dbReference type="InterPro" id="IPR038377">
    <property type="entry name" value="Na/Glc_symporter_sf"/>
</dbReference>